<accession>A0ABP8GSL1</accession>
<dbReference type="InterPro" id="IPR029058">
    <property type="entry name" value="AB_hydrolase_fold"/>
</dbReference>
<dbReference type="EMBL" id="BAABGJ010000001">
    <property type="protein sequence ID" value="GAA4329304.1"/>
    <property type="molecule type" value="Genomic_DNA"/>
</dbReference>
<dbReference type="GO" id="GO:0016787">
    <property type="term" value="F:hydrolase activity"/>
    <property type="evidence" value="ECO:0007669"/>
    <property type="project" value="UniProtKB-KW"/>
</dbReference>
<evidence type="ECO:0000313" key="4">
    <source>
        <dbReference type="Proteomes" id="UP001500975"/>
    </source>
</evidence>
<dbReference type="PANTHER" id="PTHR43329">
    <property type="entry name" value="EPOXIDE HYDROLASE"/>
    <property type="match status" value="1"/>
</dbReference>
<name>A0ABP8GSL1_9BURK</name>
<dbReference type="PRINTS" id="PR00111">
    <property type="entry name" value="ABHYDROLASE"/>
</dbReference>
<dbReference type="SUPFAM" id="SSF53474">
    <property type="entry name" value="alpha/beta-Hydrolases"/>
    <property type="match status" value="1"/>
</dbReference>
<keyword evidence="4" id="KW-1185">Reference proteome</keyword>
<dbReference type="Pfam" id="PF00561">
    <property type="entry name" value="Abhydrolase_1"/>
    <property type="match status" value="1"/>
</dbReference>
<gene>
    <name evidence="3" type="ORF">GCM10023165_02170</name>
</gene>
<evidence type="ECO:0000259" key="2">
    <source>
        <dbReference type="Pfam" id="PF00561"/>
    </source>
</evidence>
<sequence length="304" mass="34094">MIQTFARALPNGTTLSCRAAGEPGRPLMVFLHGFPEAAFIWDDLLEHFSRPEHGGFRCVAPNLRGFEKSSSPSEVSAYRAHLLIQDIEQLARSERPDGRIEVLVAHDWGGAFGWGYGNQHPDTLGRLVILNSPHPGTFIRELRDNPAQQAASMYMNFLARPDAETLLAADDYKRLWLSFTQMKAGPEGYGWLTEEVKNKYREVWDHGLTGACNLYRVTPMKPGLPGKPAPEFPELPRERLVVEVPTFVLWALDDAALLPGLLDGLGEYVPKLELKKVPNATHWIVHEQPQYVASEIESFIARTQ</sequence>
<dbReference type="Gene3D" id="3.40.50.1820">
    <property type="entry name" value="alpha/beta hydrolase"/>
    <property type="match status" value="1"/>
</dbReference>
<evidence type="ECO:0000313" key="3">
    <source>
        <dbReference type="EMBL" id="GAA4329304.1"/>
    </source>
</evidence>
<dbReference type="InterPro" id="IPR000639">
    <property type="entry name" value="Epox_hydrolase-like"/>
</dbReference>
<dbReference type="PRINTS" id="PR00412">
    <property type="entry name" value="EPOXHYDRLASE"/>
</dbReference>
<proteinExistence type="predicted"/>
<reference evidence="4" key="1">
    <citation type="journal article" date="2019" name="Int. J. Syst. Evol. Microbiol.">
        <title>The Global Catalogue of Microorganisms (GCM) 10K type strain sequencing project: providing services to taxonomists for standard genome sequencing and annotation.</title>
        <authorList>
            <consortium name="The Broad Institute Genomics Platform"/>
            <consortium name="The Broad Institute Genome Sequencing Center for Infectious Disease"/>
            <person name="Wu L."/>
            <person name="Ma J."/>
        </authorList>
    </citation>
    <scope>NUCLEOTIDE SEQUENCE [LARGE SCALE GENOMIC DNA]</scope>
    <source>
        <strain evidence="4">JCM 17804</strain>
    </source>
</reference>
<dbReference type="RefSeq" id="WP_345535313.1">
    <property type="nucleotide sequence ID" value="NZ_BAABGJ010000001.1"/>
</dbReference>
<dbReference type="InterPro" id="IPR000073">
    <property type="entry name" value="AB_hydrolase_1"/>
</dbReference>
<organism evidence="3 4">
    <name type="scientific">Variovorax defluvii</name>
    <dbReference type="NCBI Taxonomy" id="913761"/>
    <lineage>
        <taxon>Bacteria</taxon>
        <taxon>Pseudomonadati</taxon>
        <taxon>Pseudomonadota</taxon>
        <taxon>Betaproteobacteria</taxon>
        <taxon>Burkholderiales</taxon>
        <taxon>Comamonadaceae</taxon>
        <taxon>Variovorax</taxon>
    </lineage>
</organism>
<comment type="caution">
    <text evidence="3">The sequence shown here is derived from an EMBL/GenBank/DDBJ whole genome shotgun (WGS) entry which is preliminary data.</text>
</comment>
<feature type="domain" description="AB hydrolase-1" evidence="2">
    <location>
        <begin position="26"/>
        <end position="288"/>
    </location>
</feature>
<protein>
    <submittedName>
        <fullName evidence="3">Alpha/beta hydrolase</fullName>
    </submittedName>
</protein>
<keyword evidence="1 3" id="KW-0378">Hydrolase</keyword>
<evidence type="ECO:0000256" key="1">
    <source>
        <dbReference type="ARBA" id="ARBA00022801"/>
    </source>
</evidence>
<dbReference type="Proteomes" id="UP001500975">
    <property type="component" value="Unassembled WGS sequence"/>
</dbReference>